<name>A0A9N8D677_9STRA</name>
<feature type="compositionally biased region" description="Low complexity" evidence="1">
    <location>
        <begin position="53"/>
        <end position="67"/>
    </location>
</feature>
<feature type="compositionally biased region" description="Basic and acidic residues" evidence="1">
    <location>
        <begin position="291"/>
        <end position="307"/>
    </location>
</feature>
<feature type="region of interest" description="Disordered" evidence="1">
    <location>
        <begin position="167"/>
        <end position="221"/>
    </location>
</feature>
<evidence type="ECO:0000313" key="3">
    <source>
        <dbReference type="Proteomes" id="UP001153069"/>
    </source>
</evidence>
<gene>
    <name evidence="2" type="ORF">SEMRO_10_G008290.2</name>
</gene>
<feature type="compositionally biased region" description="Polar residues" evidence="1">
    <location>
        <begin position="319"/>
        <end position="339"/>
    </location>
</feature>
<feature type="region of interest" description="Disordered" evidence="1">
    <location>
        <begin position="248"/>
        <end position="411"/>
    </location>
</feature>
<feature type="compositionally biased region" description="Basic residues" evidence="1">
    <location>
        <begin position="277"/>
        <end position="290"/>
    </location>
</feature>
<organism evidence="2 3">
    <name type="scientific">Seminavis robusta</name>
    <dbReference type="NCBI Taxonomy" id="568900"/>
    <lineage>
        <taxon>Eukaryota</taxon>
        <taxon>Sar</taxon>
        <taxon>Stramenopiles</taxon>
        <taxon>Ochrophyta</taxon>
        <taxon>Bacillariophyta</taxon>
        <taxon>Bacillariophyceae</taxon>
        <taxon>Bacillariophycidae</taxon>
        <taxon>Naviculales</taxon>
        <taxon>Naviculaceae</taxon>
        <taxon>Seminavis</taxon>
    </lineage>
</organism>
<dbReference type="AlphaFoldDB" id="A0A9N8D677"/>
<comment type="caution">
    <text evidence="2">The sequence shown here is derived from an EMBL/GenBank/DDBJ whole genome shotgun (WGS) entry which is preliminary data.</text>
</comment>
<accession>A0A9N8D677</accession>
<proteinExistence type="predicted"/>
<evidence type="ECO:0000313" key="2">
    <source>
        <dbReference type="EMBL" id="CAB9496869.1"/>
    </source>
</evidence>
<feature type="compositionally biased region" description="Low complexity" evidence="1">
    <location>
        <begin position="374"/>
        <end position="383"/>
    </location>
</feature>
<dbReference type="EMBL" id="CAICTM010000010">
    <property type="protein sequence ID" value="CAB9496869.1"/>
    <property type="molecule type" value="Genomic_DNA"/>
</dbReference>
<feature type="compositionally biased region" description="Basic residues" evidence="1">
    <location>
        <begin position="308"/>
        <end position="318"/>
    </location>
</feature>
<feature type="compositionally biased region" description="Basic and acidic residues" evidence="1">
    <location>
        <begin position="364"/>
        <end position="373"/>
    </location>
</feature>
<feature type="region of interest" description="Disordered" evidence="1">
    <location>
        <begin position="49"/>
        <end position="73"/>
    </location>
</feature>
<keyword evidence="3" id="KW-1185">Reference proteome</keyword>
<evidence type="ECO:0000256" key="1">
    <source>
        <dbReference type="SAM" id="MobiDB-lite"/>
    </source>
</evidence>
<reference evidence="2" key="1">
    <citation type="submission" date="2020-06" db="EMBL/GenBank/DDBJ databases">
        <authorList>
            <consortium name="Plant Systems Biology data submission"/>
        </authorList>
    </citation>
    <scope>NUCLEOTIDE SEQUENCE</scope>
    <source>
        <strain evidence="2">D6</strain>
    </source>
</reference>
<sequence>MTAAESNNQIVKPKRFASLGTRPVGVFQKKKEERDVHWVDRDGNAEFEMDDITTLSSSAGTDSSSSSARNRRPTIVTSSSNNCISMVTDSYRQLEWQCNEELYHVHHSVTQPLKEMTAVKEIVESVKGLFQKEEPSYGEHVSEVRQKAIWMGRCRTSKKAPKLVISTKPIMRNRSGNREANPNITTNSTTPQPPAEKSTSKVRILKEDCVTTSNQGPGHKERKVSYECLYESGREPEDDEEAVHVVREVQQQPPSDYSGSRDRDSPREESPREDKPKQKHKHKGKHKERKNKQPESSRHEHGQDRHEKQHKQTKRKSSPSRSPTQRQVSPTARETPQLETEQRGQKNGRNKGLVKARWINNYHRYNEERKKEQLQQLQLQDGNGPPGFGDNGNQKHSNKSSRRPSSPQNNLRHPVKLLSIAAPPHCCNQSCTSTLVRPGKYGEGTPPKLTNTNHTTDARAAAAAAAAPQAGVSTSLSYRAGEITAKLQSVLKSMGQA</sequence>
<dbReference type="Proteomes" id="UP001153069">
    <property type="component" value="Unassembled WGS sequence"/>
</dbReference>
<protein>
    <submittedName>
        <fullName evidence="2">Uncharacterized protein</fullName>
    </submittedName>
</protein>
<feature type="compositionally biased region" description="Polar residues" evidence="1">
    <location>
        <begin position="178"/>
        <end position="190"/>
    </location>
</feature>
<feature type="compositionally biased region" description="Basic and acidic residues" evidence="1">
    <location>
        <begin position="259"/>
        <end position="276"/>
    </location>
</feature>
<feature type="compositionally biased region" description="Polar residues" evidence="1">
    <location>
        <begin position="249"/>
        <end position="258"/>
    </location>
</feature>